<dbReference type="GO" id="GO:0005789">
    <property type="term" value="C:endoplasmic reticulum membrane"/>
    <property type="evidence" value="ECO:0000318"/>
    <property type="project" value="GO_Central"/>
</dbReference>
<dbReference type="PaxDb" id="9796-ENSECAP00000030946"/>
<comment type="subunit">
    <text evidence="6">Component of the oligosaccharyltransferase (OST) complex.</text>
</comment>
<evidence type="ECO:0000313" key="7">
    <source>
        <dbReference type="Ensembl" id="ENSECAP00000030946.1"/>
    </source>
</evidence>
<dbReference type="Bgee" id="ENSECAG00000033556">
    <property type="expression patterns" value="Expressed in cerebellum and 7 other cell types or tissues"/>
</dbReference>
<keyword evidence="4 6" id="KW-1133">Transmembrane helix</keyword>
<evidence type="ECO:0000256" key="4">
    <source>
        <dbReference type="ARBA" id="ARBA00022989"/>
    </source>
</evidence>
<reference evidence="7" key="2">
    <citation type="submission" date="2025-08" db="UniProtKB">
        <authorList>
            <consortium name="Ensembl"/>
        </authorList>
    </citation>
    <scope>IDENTIFICATION</scope>
    <source>
        <strain evidence="7">Thoroughbred</strain>
    </source>
</reference>
<evidence type="ECO:0000313" key="8">
    <source>
        <dbReference type="Proteomes" id="UP000002281"/>
    </source>
</evidence>
<dbReference type="GO" id="GO:0006487">
    <property type="term" value="P:protein N-linked glycosylation"/>
    <property type="evidence" value="ECO:0007669"/>
    <property type="project" value="UniProtKB-UniRule"/>
</dbReference>
<reference evidence="7 8" key="1">
    <citation type="journal article" date="2009" name="Science">
        <title>Genome sequence, comparative analysis, and population genetics of the domestic horse.</title>
        <authorList>
            <consortium name="Broad Institute Genome Sequencing Platform"/>
            <consortium name="Broad Institute Whole Genome Assembly Team"/>
            <person name="Wade C.M."/>
            <person name="Giulotto E."/>
            <person name="Sigurdsson S."/>
            <person name="Zoli M."/>
            <person name="Gnerre S."/>
            <person name="Imsland F."/>
            <person name="Lear T.L."/>
            <person name="Adelson D.L."/>
            <person name="Bailey E."/>
            <person name="Bellone R.R."/>
            <person name="Bloecker H."/>
            <person name="Distl O."/>
            <person name="Edgar R.C."/>
            <person name="Garber M."/>
            <person name="Leeb T."/>
            <person name="Mauceli E."/>
            <person name="MacLeod J.N."/>
            <person name="Penedo M.C.T."/>
            <person name="Raison J.M."/>
            <person name="Sharpe T."/>
            <person name="Vogel J."/>
            <person name="Andersson L."/>
            <person name="Antczak D.F."/>
            <person name="Biagi T."/>
            <person name="Binns M.M."/>
            <person name="Chowdhary B.P."/>
            <person name="Coleman S.J."/>
            <person name="Della Valle G."/>
            <person name="Fryc S."/>
            <person name="Guerin G."/>
            <person name="Hasegawa T."/>
            <person name="Hill E.W."/>
            <person name="Jurka J."/>
            <person name="Kiialainen A."/>
            <person name="Lindgren G."/>
            <person name="Liu J."/>
            <person name="Magnani E."/>
            <person name="Mickelson J.R."/>
            <person name="Murray J."/>
            <person name="Nergadze S.G."/>
            <person name="Onofrio R."/>
            <person name="Pedroni S."/>
            <person name="Piras M.F."/>
            <person name="Raudsepp T."/>
            <person name="Rocchi M."/>
            <person name="Roeed K.H."/>
            <person name="Ryder O.A."/>
            <person name="Searle S."/>
            <person name="Skow L."/>
            <person name="Swinburne J.E."/>
            <person name="Syvaenen A.C."/>
            <person name="Tozaki T."/>
            <person name="Valberg S.J."/>
            <person name="Vaudin M."/>
            <person name="White J.R."/>
            <person name="Zody M.C."/>
            <person name="Lander E.S."/>
            <person name="Lindblad-Toh K."/>
        </authorList>
    </citation>
    <scope>NUCLEOTIDE SEQUENCE [LARGE SCALE GENOMIC DNA]</scope>
    <source>
        <strain evidence="7 8">Thoroughbred</strain>
    </source>
</reference>
<evidence type="ECO:0000256" key="1">
    <source>
        <dbReference type="ARBA" id="ARBA00004141"/>
    </source>
</evidence>
<dbReference type="GO" id="GO:0034976">
    <property type="term" value="P:response to endoplasmic reticulum stress"/>
    <property type="evidence" value="ECO:0000318"/>
    <property type="project" value="GO_Central"/>
</dbReference>
<evidence type="ECO:0000256" key="2">
    <source>
        <dbReference type="ARBA" id="ARBA00009825"/>
    </source>
</evidence>
<dbReference type="AlphaFoldDB" id="A0A3Q2L125"/>
<accession>A0A3Q2L125</accession>
<organism evidence="7 8">
    <name type="scientific">Equus caballus</name>
    <name type="common">Horse</name>
    <dbReference type="NCBI Taxonomy" id="9796"/>
    <lineage>
        <taxon>Eukaryota</taxon>
        <taxon>Metazoa</taxon>
        <taxon>Chordata</taxon>
        <taxon>Craniata</taxon>
        <taxon>Vertebrata</taxon>
        <taxon>Euteleostomi</taxon>
        <taxon>Mammalia</taxon>
        <taxon>Eutheria</taxon>
        <taxon>Laurasiatheria</taxon>
        <taxon>Perissodactyla</taxon>
        <taxon>Equidae</taxon>
        <taxon>Equus</taxon>
    </lineage>
</organism>
<dbReference type="OMA" id="WLFVYEV"/>
<dbReference type="Proteomes" id="UP000002281">
    <property type="component" value="Chromosome 7"/>
</dbReference>
<feature type="transmembrane region" description="Helical" evidence="6">
    <location>
        <begin position="17"/>
        <end position="42"/>
    </location>
</feature>
<dbReference type="SMR" id="A0A3Q2L125"/>
<keyword evidence="5 6" id="KW-0472">Membrane</keyword>
<protein>
    <recommendedName>
        <fullName evidence="6">Dolichyl-diphosphooligosaccharide-protein glycosyltransferase subunit TMEM258</fullName>
    </recommendedName>
    <alternativeName>
        <fullName evidence="6">Transmembrane protein 258</fullName>
    </alternativeName>
</protein>
<reference evidence="7" key="3">
    <citation type="submission" date="2025-09" db="UniProtKB">
        <authorList>
            <consortium name="Ensembl"/>
        </authorList>
    </citation>
    <scope>IDENTIFICATION</scope>
    <source>
        <strain evidence="7">Thoroughbred</strain>
    </source>
</reference>
<comment type="function">
    <text evidence="6">Subunit of the oligosaccharyl transferase (OST) complex that catalyzes the initial transfer of a defined glycan (Glc(3)Man(9)GlcNAc(2) in eukaryotes) from the lipid carrier dolichol-pyrophosphate to an asparagine residue within an Asn-X-Ser/Thr consensus motif in nascent polypeptide chains, the first step in protein N-glycosylation. N-glycosylation occurs cotranslationally and the complex associates with the Sec61 complex at the channel-forming translocon complex that mediates protein translocation across the endoplasmic reticulum (ER). All subunits are required for a maximal enzyme activity.</text>
</comment>
<sequence length="79" mass="9126">MELEAMSRYSCPGNRAVFLHLTMELLAIGMFFTAWLFVYEVSSTKYIQDIHKELLISLVALLFTDFGVLFLLLWVGVYV</sequence>
<dbReference type="GO" id="GO:0008250">
    <property type="term" value="C:oligosaccharyltransferase complex"/>
    <property type="evidence" value="ECO:0007669"/>
    <property type="project" value="UniProtKB-UniRule"/>
</dbReference>
<dbReference type="PANTHER" id="PTHR13636">
    <property type="entry name" value="TRANSMEMBRANE PROTEIN 258"/>
    <property type="match status" value="1"/>
</dbReference>
<proteinExistence type="inferred from homology"/>
<comment type="subcellular location">
    <subcellularLocation>
        <location evidence="1 6">Membrane</location>
        <topology evidence="1 6">Multi-pass membrane protein</topology>
    </subcellularLocation>
</comment>
<dbReference type="Pfam" id="PF05251">
    <property type="entry name" value="Ost5"/>
    <property type="match status" value="1"/>
</dbReference>
<keyword evidence="8" id="KW-1185">Reference proteome</keyword>
<dbReference type="STRING" id="9796.ENSECAP00000030946"/>
<dbReference type="GeneTree" id="ENSGT00390000010089"/>
<dbReference type="InterPro" id="IPR007915">
    <property type="entry name" value="TMEM258/Ost5"/>
</dbReference>
<evidence type="ECO:0000256" key="3">
    <source>
        <dbReference type="ARBA" id="ARBA00022692"/>
    </source>
</evidence>
<keyword evidence="3 6" id="KW-0812">Transmembrane</keyword>
<evidence type="ECO:0000256" key="6">
    <source>
        <dbReference type="RuleBase" id="RU367008"/>
    </source>
</evidence>
<feature type="transmembrane region" description="Helical" evidence="6">
    <location>
        <begin position="54"/>
        <end position="77"/>
    </location>
</feature>
<comment type="similarity">
    <text evidence="2 6">Belongs to the OST5 family.</text>
</comment>
<name>A0A3Q2L125_HORSE</name>
<evidence type="ECO:0000256" key="5">
    <source>
        <dbReference type="ARBA" id="ARBA00023136"/>
    </source>
</evidence>
<dbReference type="Ensembl" id="ENSECAT00000058907.1">
    <property type="protein sequence ID" value="ENSECAP00000030946.1"/>
    <property type="gene ID" value="ENSECAG00000033556.1"/>
</dbReference>
<dbReference type="GO" id="GO:0062062">
    <property type="term" value="F:oligosaccharyltransferase complex binding"/>
    <property type="evidence" value="ECO:0000318"/>
    <property type="project" value="GO_Central"/>
</dbReference>
<dbReference type="InParanoid" id="A0A3Q2L125"/>